<name>A0ABP4IE87_9PSEU</name>
<reference evidence="2" key="1">
    <citation type="journal article" date="2019" name="Int. J. Syst. Evol. Microbiol.">
        <title>The Global Catalogue of Microorganisms (GCM) 10K type strain sequencing project: providing services to taxonomists for standard genome sequencing and annotation.</title>
        <authorList>
            <consortium name="The Broad Institute Genomics Platform"/>
            <consortium name="The Broad Institute Genome Sequencing Center for Infectious Disease"/>
            <person name="Wu L."/>
            <person name="Ma J."/>
        </authorList>
    </citation>
    <scope>NUCLEOTIDE SEQUENCE [LARGE SCALE GENOMIC DNA]</scope>
    <source>
        <strain evidence="2">JCM 11896</strain>
    </source>
</reference>
<evidence type="ECO:0000313" key="1">
    <source>
        <dbReference type="EMBL" id="GAA1388585.1"/>
    </source>
</evidence>
<evidence type="ECO:0000313" key="2">
    <source>
        <dbReference type="Proteomes" id="UP001501414"/>
    </source>
</evidence>
<comment type="caution">
    <text evidence="1">The sequence shown here is derived from an EMBL/GenBank/DDBJ whole genome shotgun (WGS) entry which is preliminary data.</text>
</comment>
<evidence type="ECO:0008006" key="3">
    <source>
        <dbReference type="Google" id="ProtNLM"/>
    </source>
</evidence>
<protein>
    <recommendedName>
        <fullName evidence="3">Winged helix DNA-binding protein</fullName>
    </recommendedName>
</protein>
<dbReference type="Proteomes" id="UP001501414">
    <property type="component" value="Unassembled WGS sequence"/>
</dbReference>
<gene>
    <name evidence="1" type="ORF">GCM10009613_26140</name>
</gene>
<dbReference type="EMBL" id="BAAAJK010000008">
    <property type="protein sequence ID" value="GAA1388585.1"/>
    <property type="molecule type" value="Genomic_DNA"/>
</dbReference>
<keyword evidence="2" id="KW-1185">Reference proteome</keyword>
<sequence>MSLTSQLQQGALARWCAAHLPGTGAVVDQVRVAAAAVVRPACWVGTGHWSAVGGIVSARLAALVQDAAPYAALYGLVGAELVSAPACNAIAAGYPAQEAVLAQEPELAEVAVGLRPSPSDVVALLAPPADEHGPRPGDAVFTELAHRGHVFACRHAPTGVIGTAGVEAALARTHAVWTLGEDRYRSGITPRPLARIAQVGGATVEQLRALALPGVVEDAAAVARVVESSGTLADWRGWAGDPGRGQALGFASPVLVPHWAEADLLVGDTLVEVKTVLRADQPARVARWVWQLLGYAWLDTGDRWKVGHLAFYLARHGVTVRWPLAELETLLVGDPSRVAQVRDEFRRLTEHAAVTEGATLLPQP</sequence>
<organism evidence="1 2">
    <name type="scientific">Pseudonocardia kongjuensis</name>
    <dbReference type="NCBI Taxonomy" id="102227"/>
    <lineage>
        <taxon>Bacteria</taxon>
        <taxon>Bacillati</taxon>
        <taxon>Actinomycetota</taxon>
        <taxon>Actinomycetes</taxon>
        <taxon>Pseudonocardiales</taxon>
        <taxon>Pseudonocardiaceae</taxon>
        <taxon>Pseudonocardia</taxon>
    </lineage>
</organism>
<accession>A0ABP4IE87</accession>
<proteinExistence type="predicted"/>